<keyword evidence="1" id="KW-0059">Arsenical resistance</keyword>
<dbReference type="InterPro" id="IPR023485">
    <property type="entry name" value="Ptyr_pPase"/>
</dbReference>
<dbReference type="InterPro" id="IPR036196">
    <property type="entry name" value="Ptyr_pPase_sf"/>
</dbReference>
<dbReference type="Pfam" id="PF21234">
    <property type="entry name" value="Phosphatase-like_N"/>
    <property type="match status" value="1"/>
</dbReference>
<organism evidence="3 4">
    <name type="scientific">Cryobacterium cheniae</name>
    <dbReference type="NCBI Taxonomy" id="1259262"/>
    <lineage>
        <taxon>Bacteria</taxon>
        <taxon>Bacillati</taxon>
        <taxon>Actinomycetota</taxon>
        <taxon>Actinomycetes</taxon>
        <taxon>Micrococcales</taxon>
        <taxon>Microbacteriaceae</taxon>
        <taxon>Cryobacterium</taxon>
    </lineage>
</organism>
<dbReference type="OrthoDB" id="9799372at2"/>
<dbReference type="PANTHER" id="PTHR43428:SF1">
    <property type="entry name" value="ARSENATE REDUCTASE"/>
    <property type="match status" value="1"/>
</dbReference>
<evidence type="ECO:0000313" key="3">
    <source>
        <dbReference type="EMBL" id="TFC77644.1"/>
    </source>
</evidence>
<evidence type="ECO:0000313" key="4">
    <source>
        <dbReference type="Proteomes" id="UP000298433"/>
    </source>
</evidence>
<dbReference type="EMBL" id="SOGN01000054">
    <property type="protein sequence ID" value="TFC77644.1"/>
    <property type="molecule type" value="Genomic_DNA"/>
</dbReference>
<comment type="caution">
    <text evidence="3">The sequence shown here is derived from an EMBL/GenBank/DDBJ whole genome shotgun (WGS) entry which is preliminary data.</text>
</comment>
<dbReference type="AlphaFoldDB" id="A0A4R8XKC5"/>
<dbReference type="Proteomes" id="UP000298433">
    <property type="component" value="Unassembled WGS sequence"/>
</dbReference>
<accession>A0A4R8XKC5</accession>
<dbReference type="SMART" id="SM00226">
    <property type="entry name" value="LMWPc"/>
    <property type="match status" value="1"/>
</dbReference>
<sequence length="227" mass="24706">MSDLGARRSLPGLAFPEESLRRLASNLTTRFSGIFGAETIERYVLESYTSLLRTSTVTAFLVTNTGRYATDRLTALAQAKGAIKKDVPEILFVCEQNAGRSQMAAVLTQALSGGRVHVRSAGSAPARGLNPTVMTVMTELGLDFQEEFPKPLTDDVVQAADVVVTMGCGDACPVYPGTLYQDWELTDPAGQPIEEVRRIRDQIRRRVEAMLTTLGVEPQPLPLPLPQ</sequence>
<gene>
    <name evidence="3" type="ORF">E3T23_13100</name>
</gene>
<reference evidence="3 4" key="1">
    <citation type="submission" date="2019-03" db="EMBL/GenBank/DDBJ databases">
        <title>Genomics of glacier-inhabiting Cryobacterium strains.</title>
        <authorList>
            <person name="Liu Q."/>
            <person name="Xin Y.-H."/>
        </authorList>
    </citation>
    <scope>NUCLEOTIDE SEQUENCE [LARGE SCALE GENOMIC DNA]</scope>
    <source>
        <strain evidence="3 4">TMT2-48-2</strain>
    </source>
</reference>
<dbReference type="RefSeq" id="WP_134370881.1">
    <property type="nucleotide sequence ID" value="NZ_SOGN01000054.1"/>
</dbReference>
<proteinExistence type="predicted"/>
<dbReference type="PANTHER" id="PTHR43428">
    <property type="entry name" value="ARSENATE REDUCTASE"/>
    <property type="match status" value="1"/>
</dbReference>
<dbReference type="GO" id="GO:0046685">
    <property type="term" value="P:response to arsenic-containing substance"/>
    <property type="evidence" value="ECO:0007669"/>
    <property type="project" value="UniProtKB-KW"/>
</dbReference>
<dbReference type="InterPro" id="IPR048716">
    <property type="entry name" value="Phosphatase-like_N"/>
</dbReference>
<evidence type="ECO:0000259" key="2">
    <source>
        <dbReference type="SMART" id="SM00226"/>
    </source>
</evidence>
<feature type="domain" description="Phosphotyrosine protein phosphatase I" evidence="2">
    <location>
        <begin position="88"/>
        <end position="213"/>
    </location>
</feature>
<keyword evidence="4" id="KW-1185">Reference proteome</keyword>
<dbReference type="Gene3D" id="3.40.50.2300">
    <property type="match status" value="1"/>
</dbReference>
<dbReference type="Gene3D" id="1.10.8.1060">
    <property type="entry name" value="Corynebacterium glutamicum thioredoxin-dependent arsenate reductase, N-terminal domain"/>
    <property type="match status" value="1"/>
</dbReference>
<dbReference type="Pfam" id="PF01451">
    <property type="entry name" value="LMWPc"/>
    <property type="match status" value="1"/>
</dbReference>
<protein>
    <submittedName>
        <fullName evidence="3">Arsenate reductase ArsC</fullName>
    </submittedName>
</protein>
<name>A0A4R8XKC5_9MICO</name>
<evidence type="ECO:0000256" key="1">
    <source>
        <dbReference type="ARBA" id="ARBA00022849"/>
    </source>
</evidence>
<dbReference type="SUPFAM" id="SSF52788">
    <property type="entry name" value="Phosphotyrosine protein phosphatases I"/>
    <property type="match status" value="1"/>
</dbReference>